<dbReference type="Pfam" id="PF10584">
    <property type="entry name" value="Proteasome_A_N"/>
    <property type="match status" value="1"/>
</dbReference>
<comment type="subunit">
    <text evidence="6">The 20S proteasome core is composed of 28 subunits that are arranged in four stacked rings, resulting in a barrel-shaped structure. The two end rings are each formed by seven alpha subunits, and the two central rings are each formed by seven beta subunits.</text>
</comment>
<keyword evidence="3 5" id="KW-0647">Proteasome</keyword>
<protein>
    <recommendedName>
        <fullName evidence="6">Proteasome subunit alpha type</fullName>
    </recommendedName>
</protein>
<evidence type="ECO:0000256" key="4">
    <source>
        <dbReference type="ARBA" id="ARBA00023242"/>
    </source>
</evidence>
<evidence type="ECO:0000256" key="6">
    <source>
        <dbReference type="RuleBase" id="RU000551"/>
    </source>
</evidence>
<dbReference type="InterPro" id="IPR001353">
    <property type="entry name" value="Proteasome_sua/b"/>
</dbReference>
<dbReference type="AlphaFoldDB" id="A0AAD2EDI0"/>
<feature type="compositionally biased region" description="Low complexity" evidence="7">
    <location>
        <begin position="245"/>
        <end position="260"/>
    </location>
</feature>
<dbReference type="GO" id="GO:0019773">
    <property type="term" value="C:proteasome core complex, alpha-subunit complex"/>
    <property type="evidence" value="ECO:0007669"/>
    <property type="project" value="UniProtKB-UniRule"/>
</dbReference>
<dbReference type="FunFam" id="3.60.20.10:FF:000016">
    <property type="entry name" value="Proteasome subunit alpha type-6"/>
    <property type="match status" value="1"/>
</dbReference>
<proteinExistence type="inferred from homology"/>
<dbReference type="InterPro" id="IPR035144">
    <property type="entry name" value="Proteasome_alpha1"/>
</dbReference>
<evidence type="ECO:0000313" key="9">
    <source>
        <dbReference type="EMBL" id="CAI9786579.1"/>
    </source>
</evidence>
<feature type="region of interest" description="Disordered" evidence="7">
    <location>
        <begin position="239"/>
        <end position="278"/>
    </location>
</feature>
<dbReference type="InterPro" id="IPR050115">
    <property type="entry name" value="Proteasome_alpha"/>
</dbReference>
<organism evidence="9 10">
    <name type="scientific">Fraxinus pennsylvanica</name>
    <dbReference type="NCBI Taxonomy" id="56036"/>
    <lineage>
        <taxon>Eukaryota</taxon>
        <taxon>Viridiplantae</taxon>
        <taxon>Streptophyta</taxon>
        <taxon>Embryophyta</taxon>
        <taxon>Tracheophyta</taxon>
        <taxon>Spermatophyta</taxon>
        <taxon>Magnoliopsida</taxon>
        <taxon>eudicotyledons</taxon>
        <taxon>Gunneridae</taxon>
        <taxon>Pentapetalae</taxon>
        <taxon>asterids</taxon>
        <taxon>lamiids</taxon>
        <taxon>Lamiales</taxon>
        <taxon>Oleaceae</taxon>
        <taxon>Oleeae</taxon>
        <taxon>Fraxinus</taxon>
    </lineage>
</organism>
<dbReference type="Proteomes" id="UP000834106">
    <property type="component" value="Chromosome 22"/>
</dbReference>
<keyword evidence="4 6" id="KW-0539">Nucleus</keyword>
<name>A0AAD2EDI0_9LAMI</name>
<dbReference type="PANTHER" id="PTHR11599">
    <property type="entry name" value="PROTEASOME SUBUNIT ALPHA/BETA"/>
    <property type="match status" value="1"/>
</dbReference>
<evidence type="ECO:0000256" key="2">
    <source>
        <dbReference type="ARBA" id="ARBA00022490"/>
    </source>
</evidence>
<dbReference type="SMART" id="SM00948">
    <property type="entry name" value="Proteasome_A_N"/>
    <property type="match status" value="1"/>
</dbReference>
<dbReference type="PROSITE" id="PS00388">
    <property type="entry name" value="PROTEASOME_ALPHA_1"/>
    <property type="match status" value="1"/>
</dbReference>
<reference evidence="9" key="1">
    <citation type="submission" date="2023-05" db="EMBL/GenBank/DDBJ databases">
        <authorList>
            <person name="Huff M."/>
        </authorList>
    </citation>
    <scope>NUCLEOTIDE SEQUENCE</scope>
</reference>
<comment type="subcellular location">
    <subcellularLocation>
        <location evidence="6">Cytoplasm</location>
    </subcellularLocation>
    <subcellularLocation>
        <location evidence="6">Nucleus</location>
    </subcellularLocation>
</comment>
<comment type="subunit">
    <text evidence="1">Component of the 20S core complex of the 26S proteasome. The 26S proteasome is composed of a core protease (CP), known as the 20S proteasome, capped at one or both ends by the 19S regulatory particle (RP/PA700). The 20S proteasome core is composed of 28 subunits that are arranged in four stacked rings, resulting in a barrel-shaped structure. The two end rings are each formed by seven alpha subunits, and the two central rings are each formed by seven beta subunits. The catalytic chamber with the active sites is on the inside of the barrel.</text>
</comment>
<accession>A0AAD2EDI0</accession>
<dbReference type="Gene3D" id="3.60.20.10">
    <property type="entry name" value="Glutamine Phosphoribosylpyrophosphate, subunit 1, domain 1"/>
    <property type="match status" value="1"/>
</dbReference>
<sequence>MFRNQYDTDVTTWSPAGRLFQVEYAMEAVKQGSAAIGLRSKSHVVLACVNKSNSELSSHQKKIFKVDDHIGVAISGLTADGRVLSRYMRNECINYFYSYESQLPVGRLVVQLADKAQVCTQRSWKRPYGVGLLVGGLDESGAHLYYNCPSGNYFEYQAFAIGSRSQAAKTYLERKFETFMESSRENLIKDALFALRETLQGEKLTSSTCTIAVVGVGEAFRILDQETVQALINEFEIAGEDAPADEAAAPDPAADSESGATAADQVTPSDPDVTPMDM</sequence>
<evidence type="ECO:0000256" key="1">
    <source>
        <dbReference type="ARBA" id="ARBA00011517"/>
    </source>
</evidence>
<dbReference type="GO" id="GO:0006511">
    <property type="term" value="P:ubiquitin-dependent protein catabolic process"/>
    <property type="evidence" value="ECO:0007669"/>
    <property type="project" value="InterPro"/>
</dbReference>
<feature type="domain" description="Proteasome alpha-type subunits" evidence="8">
    <location>
        <begin position="6"/>
        <end position="28"/>
    </location>
</feature>
<evidence type="ECO:0000256" key="5">
    <source>
        <dbReference type="PROSITE-ProRule" id="PRU00808"/>
    </source>
</evidence>
<evidence type="ECO:0000256" key="3">
    <source>
        <dbReference type="ARBA" id="ARBA00022942"/>
    </source>
</evidence>
<dbReference type="GO" id="GO:0005634">
    <property type="term" value="C:nucleus"/>
    <property type="evidence" value="ECO:0007669"/>
    <property type="project" value="UniProtKB-SubCell"/>
</dbReference>
<dbReference type="EMBL" id="OU503057">
    <property type="protein sequence ID" value="CAI9786579.1"/>
    <property type="molecule type" value="Genomic_DNA"/>
</dbReference>
<evidence type="ECO:0000256" key="7">
    <source>
        <dbReference type="SAM" id="MobiDB-lite"/>
    </source>
</evidence>
<dbReference type="Pfam" id="PF00227">
    <property type="entry name" value="Proteasome"/>
    <property type="match status" value="1"/>
</dbReference>
<dbReference type="GO" id="GO:0005737">
    <property type="term" value="C:cytoplasm"/>
    <property type="evidence" value="ECO:0007669"/>
    <property type="project" value="UniProtKB-SubCell"/>
</dbReference>
<comment type="similarity">
    <text evidence="5 6">Belongs to the peptidase T1A family.</text>
</comment>
<dbReference type="InterPro" id="IPR023332">
    <property type="entry name" value="Proteasome_alpha-type"/>
</dbReference>
<evidence type="ECO:0000313" key="10">
    <source>
        <dbReference type="Proteomes" id="UP000834106"/>
    </source>
</evidence>
<keyword evidence="10" id="KW-1185">Reference proteome</keyword>
<dbReference type="InterPro" id="IPR000426">
    <property type="entry name" value="Proteasome_asu_N"/>
</dbReference>
<gene>
    <name evidence="9" type="ORF">FPE_LOCUS34009</name>
</gene>
<dbReference type="InterPro" id="IPR029055">
    <property type="entry name" value="Ntn_hydrolases_N"/>
</dbReference>
<dbReference type="SUPFAM" id="SSF56235">
    <property type="entry name" value="N-terminal nucleophile aminohydrolases (Ntn hydrolases)"/>
    <property type="match status" value="1"/>
</dbReference>
<dbReference type="PROSITE" id="PS51475">
    <property type="entry name" value="PROTEASOME_ALPHA_2"/>
    <property type="match status" value="1"/>
</dbReference>
<comment type="function">
    <text evidence="6">The proteasome is a multicatalytic proteinase complex which is characterized by its ability to cleave peptides with Arg, Phe, Tyr, Leu, and Glu adjacent to the leaving group at neutral or slightly basic pH.</text>
</comment>
<keyword evidence="2 6" id="KW-0963">Cytoplasm</keyword>
<evidence type="ECO:0000259" key="8">
    <source>
        <dbReference type="PROSITE" id="PS00388"/>
    </source>
</evidence>
<dbReference type="CDD" id="cd03749">
    <property type="entry name" value="proteasome_alpha_type_1"/>
    <property type="match status" value="1"/>
</dbReference>